<dbReference type="Proteomes" id="UP000477311">
    <property type="component" value="Unassembled WGS sequence"/>
</dbReference>
<dbReference type="InterPro" id="IPR016181">
    <property type="entry name" value="Acyl_CoA_acyltransferase"/>
</dbReference>
<gene>
    <name evidence="3" type="ORF">G4L39_09705</name>
</gene>
<feature type="region of interest" description="Disordered" evidence="1">
    <location>
        <begin position="263"/>
        <end position="283"/>
    </location>
</feature>
<sequence>MKLLFSEARPDYDHYIFPYAVWAFPDPGETPADFFAAGFLPSSRQLDRFYLCRQIRVDLSRYRPSSENRRILRRAELFQAALLPRHQFEWTPTVRDLCRTCADARFGPGRMSEARLEELFHCPMTSHILEVRLRENSQIVGVATLYLEHPRAAYYSYAFYDLAWRRAQIGMFMMTTAVDQLARTGLRYLHLGTCYSQNALYKTQFAGVEFFNGFRWSDNLHELRHLLERDRRPVLEQHLLESPEFHERFLSQPLPQLAHLHGLRVTPAPDPPGTNPAQKAPAH</sequence>
<keyword evidence="4" id="KW-1185">Reference proteome</keyword>
<dbReference type="InterPro" id="IPR007472">
    <property type="entry name" value="N-end_Aminoacyl_Trfase_C"/>
</dbReference>
<comment type="caution">
    <text evidence="3">The sequence shown here is derived from an EMBL/GenBank/DDBJ whole genome shotgun (WGS) entry which is preliminary data.</text>
</comment>
<evidence type="ECO:0000313" key="3">
    <source>
        <dbReference type="EMBL" id="NGO39666.1"/>
    </source>
</evidence>
<evidence type="ECO:0000313" key="4">
    <source>
        <dbReference type="Proteomes" id="UP000477311"/>
    </source>
</evidence>
<feature type="domain" description="N-end rule aminoacyl transferase C-terminal" evidence="2">
    <location>
        <begin position="123"/>
        <end position="210"/>
    </location>
</feature>
<dbReference type="Gene3D" id="3.40.630.30">
    <property type="match status" value="1"/>
</dbReference>
<evidence type="ECO:0000256" key="1">
    <source>
        <dbReference type="SAM" id="MobiDB-lite"/>
    </source>
</evidence>
<proteinExistence type="predicted"/>
<dbReference type="EMBL" id="JAAKYA010000066">
    <property type="protein sequence ID" value="NGO39666.1"/>
    <property type="molecule type" value="Genomic_DNA"/>
</dbReference>
<dbReference type="AlphaFoldDB" id="A0A6M1RIW8"/>
<organism evidence="3 4">
    <name type="scientific">Limisphaera ngatamarikiensis</name>
    <dbReference type="NCBI Taxonomy" id="1324935"/>
    <lineage>
        <taxon>Bacteria</taxon>
        <taxon>Pseudomonadati</taxon>
        <taxon>Verrucomicrobiota</taxon>
        <taxon>Verrucomicrobiia</taxon>
        <taxon>Limisphaerales</taxon>
        <taxon>Limisphaeraceae</taxon>
        <taxon>Limisphaera</taxon>
    </lineage>
</organism>
<dbReference type="SUPFAM" id="SSF55729">
    <property type="entry name" value="Acyl-CoA N-acyltransferases (Nat)"/>
    <property type="match status" value="1"/>
</dbReference>
<keyword evidence="3" id="KW-0808">Transferase</keyword>
<reference evidence="3 4" key="1">
    <citation type="submission" date="2020-02" db="EMBL/GenBank/DDBJ databases">
        <title>Draft genome sequence of Limisphaera ngatamarikiensis NGM72.4T, a thermophilic Verrucomicrobia grouped in subdivision 3.</title>
        <authorList>
            <person name="Carere C.R."/>
            <person name="Steen J."/>
            <person name="Hugenholtz P."/>
            <person name="Stott M.B."/>
        </authorList>
    </citation>
    <scope>NUCLEOTIDE SEQUENCE [LARGE SCALE GENOMIC DNA]</scope>
    <source>
        <strain evidence="3 4">NGM72.4</strain>
    </source>
</reference>
<accession>A0A6M1RIW8</accession>
<evidence type="ECO:0000259" key="2">
    <source>
        <dbReference type="Pfam" id="PF04377"/>
    </source>
</evidence>
<protein>
    <submittedName>
        <fullName evidence="3">GNAT family N-acetyltransferase</fullName>
    </submittedName>
</protein>
<dbReference type="GO" id="GO:0004057">
    <property type="term" value="F:arginyl-tRNA--protein transferase activity"/>
    <property type="evidence" value="ECO:0007669"/>
    <property type="project" value="InterPro"/>
</dbReference>
<dbReference type="RefSeq" id="WP_165107821.1">
    <property type="nucleotide sequence ID" value="NZ_JAAKYA010000066.1"/>
</dbReference>
<dbReference type="Pfam" id="PF04377">
    <property type="entry name" value="ATE_C"/>
    <property type="match status" value="1"/>
</dbReference>
<name>A0A6M1RIW8_9BACT</name>